<keyword evidence="6" id="KW-0285">Flavoprotein</keyword>
<keyword evidence="9" id="KW-0238">DNA-binding</keyword>
<dbReference type="EC" id="4.1.99.3" evidence="4"/>
<evidence type="ECO:0000256" key="8">
    <source>
        <dbReference type="ARBA" id="ARBA00022827"/>
    </source>
</evidence>
<feature type="domain" description="Photolyase/cryptochrome alpha/beta" evidence="14">
    <location>
        <begin position="23"/>
        <end position="155"/>
    </location>
</feature>
<dbReference type="AlphaFoldDB" id="A0A518BP33"/>
<dbReference type="GO" id="GO:0003904">
    <property type="term" value="F:deoxyribodipyrimidine photo-lyase activity"/>
    <property type="evidence" value="ECO:0007669"/>
    <property type="project" value="UniProtKB-EC"/>
</dbReference>
<name>A0A518BP33_9BACT</name>
<evidence type="ECO:0000256" key="2">
    <source>
        <dbReference type="ARBA" id="ARBA00001974"/>
    </source>
</evidence>
<comment type="cofactor">
    <cofactor evidence="1">
        <name>(6R)-5,10-methylene-5,6,7,8-tetrahydrofolate</name>
        <dbReference type="ChEBI" id="CHEBI:15636"/>
    </cofactor>
</comment>
<evidence type="ECO:0000256" key="7">
    <source>
        <dbReference type="ARBA" id="ARBA00022763"/>
    </source>
</evidence>
<dbReference type="SUPFAM" id="SSF52425">
    <property type="entry name" value="Cryptochrome/photolyase, N-terminal domain"/>
    <property type="match status" value="1"/>
</dbReference>
<protein>
    <recommendedName>
        <fullName evidence="5">Deoxyribodipyrimidine photo-lyase</fullName>
        <ecNumber evidence="4">4.1.99.3</ecNumber>
    </recommendedName>
    <alternativeName>
        <fullName evidence="12">DNA photolyase</fullName>
    </alternativeName>
</protein>
<keyword evidence="8" id="KW-0274">FAD</keyword>
<dbReference type="InterPro" id="IPR052219">
    <property type="entry name" value="Photolyase_Class-2"/>
</dbReference>
<organism evidence="15 16">
    <name type="scientific">Engelhardtia mirabilis</name>
    <dbReference type="NCBI Taxonomy" id="2528011"/>
    <lineage>
        <taxon>Bacteria</taxon>
        <taxon>Pseudomonadati</taxon>
        <taxon>Planctomycetota</taxon>
        <taxon>Planctomycetia</taxon>
        <taxon>Planctomycetia incertae sedis</taxon>
        <taxon>Engelhardtia</taxon>
    </lineage>
</organism>
<evidence type="ECO:0000256" key="11">
    <source>
        <dbReference type="ARBA" id="ARBA00023239"/>
    </source>
</evidence>
<dbReference type="PROSITE" id="PS51645">
    <property type="entry name" value="PHR_CRY_ALPHA_BETA"/>
    <property type="match status" value="1"/>
</dbReference>
<evidence type="ECO:0000256" key="3">
    <source>
        <dbReference type="ARBA" id="ARBA00006409"/>
    </source>
</evidence>
<reference evidence="15 16" key="1">
    <citation type="submission" date="2019-02" db="EMBL/GenBank/DDBJ databases">
        <title>Deep-cultivation of Planctomycetes and their phenomic and genomic characterization uncovers novel biology.</title>
        <authorList>
            <person name="Wiegand S."/>
            <person name="Jogler M."/>
            <person name="Boedeker C."/>
            <person name="Pinto D."/>
            <person name="Vollmers J."/>
            <person name="Rivas-Marin E."/>
            <person name="Kohn T."/>
            <person name="Peeters S.H."/>
            <person name="Heuer A."/>
            <person name="Rast P."/>
            <person name="Oberbeckmann S."/>
            <person name="Bunk B."/>
            <person name="Jeske O."/>
            <person name="Meyerdierks A."/>
            <person name="Storesund J.E."/>
            <person name="Kallscheuer N."/>
            <person name="Luecker S."/>
            <person name="Lage O.M."/>
            <person name="Pohl T."/>
            <person name="Merkel B.J."/>
            <person name="Hornburger P."/>
            <person name="Mueller R.-W."/>
            <person name="Bruemmer F."/>
            <person name="Labrenz M."/>
            <person name="Spormann A.M."/>
            <person name="Op den Camp H."/>
            <person name="Overmann J."/>
            <person name="Amann R."/>
            <person name="Jetten M.S.M."/>
            <person name="Mascher T."/>
            <person name="Medema M.H."/>
            <person name="Devos D.P."/>
            <person name="Kaster A.-K."/>
            <person name="Ovreas L."/>
            <person name="Rohde M."/>
            <person name="Galperin M.Y."/>
            <person name="Jogler C."/>
        </authorList>
    </citation>
    <scope>NUCLEOTIDE SEQUENCE [LARGE SCALE GENOMIC DNA]</scope>
    <source>
        <strain evidence="15 16">Pla133</strain>
    </source>
</reference>
<keyword evidence="10" id="KW-0234">DNA repair</keyword>
<evidence type="ECO:0000313" key="16">
    <source>
        <dbReference type="Proteomes" id="UP000316921"/>
    </source>
</evidence>
<dbReference type="InterPro" id="IPR014729">
    <property type="entry name" value="Rossmann-like_a/b/a_fold"/>
</dbReference>
<keyword evidence="11 15" id="KW-0456">Lyase</keyword>
<dbReference type="Gene3D" id="1.10.579.10">
    <property type="entry name" value="DNA Cyclobutane Dipyrimidine Photolyase, subunit A, domain 3"/>
    <property type="match status" value="1"/>
</dbReference>
<dbReference type="GO" id="GO:0000719">
    <property type="term" value="P:photoreactive repair"/>
    <property type="evidence" value="ECO:0007669"/>
    <property type="project" value="TreeGrafter"/>
</dbReference>
<evidence type="ECO:0000256" key="9">
    <source>
        <dbReference type="ARBA" id="ARBA00023125"/>
    </source>
</evidence>
<comment type="cofactor">
    <cofactor evidence="2">
        <name>FAD</name>
        <dbReference type="ChEBI" id="CHEBI:57692"/>
    </cofactor>
</comment>
<comment type="catalytic activity">
    <reaction evidence="13">
        <text>cyclobutadipyrimidine (in DNA) = 2 pyrimidine residues (in DNA).</text>
        <dbReference type="EC" id="4.1.99.3"/>
    </reaction>
</comment>
<dbReference type="InterPro" id="IPR036134">
    <property type="entry name" value="Crypto/Photolyase_FAD-like_sf"/>
</dbReference>
<dbReference type="GO" id="GO:0003677">
    <property type="term" value="F:DNA binding"/>
    <property type="evidence" value="ECO:0007669"/>
    <property type="project" value="UniProtKB-KW"/>
</dbReference>
<dbReference type="InterPro" id="IPR006050">
    <property type="entry name" value="DNA_photolyase_N"/>
</dbReference>
<dbReference type="Gene3D" id="3.40.50.620">
    <property type="entry name" value="HUPs"/>
    <property type="match status" value="1"/>
</dbReference>
<keyword evidence="16" id="KW-1185">Reference proteome</keyword>
<sequence length="495" mass="55980">MSAQVPQNRITSLNGRPIRAEGEFVLYWMIANRRPRWNFALQRAVELAAETDRPLLVLEPLRAGYRWASDRHHAFVLQGMAANRKAFAGTRATYRAYVEPEHGAGAGLVESLAARACAVVTDDWPCFFLPRMTAALAGRVDVATEAIDSNGIYPQRSTDRVFTTAASFRRHLQKNLYQPLQRFPLEDPLADAKLPRLGSLPAELDASWPEPSEALLSGSAEALAELPIDHGVTPVDDRPGGWRAGRERLAAWLESGFARYHESRNDPVDEVASGLSPWLHFGHLSAHEVFAAIARREKWSPDDAADVASGSREGWWGMSPPAESFLDELITWREIGFNRCTLTDDYDRFESLPAFARETLEEHTSDPREHLYGLETFERAETHDELWNAAQTQLVRTGRIHNYLRMLWGKKVLEWTATPREALDVLIELNNKYALDGRDPNSYSGIFWTLGRYDRAWGPERPVFGKIRFMSSDNTRRKLKVGAYLEQHGPGQLFN</sequence>
<evidence type="ECO:0000259" key="14">
    <source>
        <dbReference type="PROSITE" id="PS51645"/>
    </source>
</evidence>
<dbReference type="KEGG" id="pbap:Pla133_38380"/>
<dbReference type="RefSeq" id="WP_145068001.1">
    <property type="nucleotide sequence ID" value="NZ_CP036287.1"/>
</dbReference>
<evidence type="ECO:0000256" key="1">
    <source>
        <dbReference type="ARBA" id="ARBA00001932"/>
    </source>
</evidence>
<dbReference type="FunFam" id="1.10.579.10:FF:000002">
    <property type="entry name" value="Deoxyribodipyrimidine photolyase"/>
    <property type="match status" value="1"/>
</dbReference>
<evidence type="ECO:0000256" key="12">
    <source>
        <dbReference type="ARBA" id="ARBA00031671"/>
    </source>
</evidence>
<evidence type="ECO:0000256" key="4">
    <source>
        <dbReference type="ARBA" id="ARBA00013149"/>
    </source>
</evidence>
<dbReference type="PANTHER" id="PTHR10211">
    <property type="entry name" value="DEOXYRIBODIPYRIMIDINE PHOTOLYASE"/>
    <property type="match status" value="1"/>
</dbReference>
<accession>A0A518BP33</accession>
<dbReference type="InterPro" id="IPR036155">
    <property type="entry name" value="Crypto/Photolyase_N_sf"/>
</dbReference>
<dbReference type="Proteomes" id="UP000316921">
    <property type="component" value="Chromosome"/>
</dbReference>
<keyword evidence="7" id="KW-0227">DNA damage</keyword>
<evidence type="ECO:0000313" key="15">
    <source>
        <dbReference type="EMBL" id="QDU68735.1"/>
    </source>
</evidence>
<proteinExistence type="inferred from homology"/>
<evidence type="ECO:0000256" key="13">
    <source>
        <dbReference type="ARBA" id="ARBA00033999"/>
    </source>
</evidence>
<dbReference type="EMBL" id="CP036287">
    <property type="protein sequence ID" value="QDU68735.1"/>
    <property type="molecule type" value="Genomic_DNA"/>
</dbReference>
<dbReference type="SUPFAM" id="SSF48173">
    <property type="entry name" value="Cryptochrome/photolyase FAD-binding domain"/>
    <property type="match status" value="1"/>
</dbReference>
<evidence type="ECO:0000256" key="5">
    <source>
        <dbReference type="ARBA" id="ARBA00014046"/>
    </source>
</evidence>
<dbReference type="Gene3D" id="1.25.40.80">
    <property type="match status" value="1"/>
</dbReference>
<evidence type="ECO:0000256" key="10">
    <source>
        <dbReference type="ARBA" id="ARBA00023204"/>
    </source>
</evidence>
<gene>
    <name evidence="15" type="ORF">Pla133_38380</name>
</gene>
<comment type="similarity">
    <text evidence="3">Belongs to the DNA photolyase class-2 family.</text>
</comment>
<dbReference type="PANTHER" id="PTHR10211:SF0">
    <property type="entry name" value="DEOXYRIBODIPYRIMIDINE PHOTO-LYASE"/>
    <property type="match status" value="1"/>
</dbReference>
<evidence type="ECO:0000256" key="6">
    <source>
        <dbReference type="ARBA" id="ARBA00022630"/>
    </source>
</evidence>